<feature type="region of interest" description="Disordered" evidence="8">
    <location>
        <begin position="50"/>
        <end position="79"/>
    </location>
</feature>
<dbReference type="FunFam" id="2.60.20.10:FF:000005">
    <property type="entry name" value="Crystallin, beta B1"/>
    <property type="match status" value="1"/>
</dbReference>
<comment type="subunit">
    <text evidence="6">Homo/heterodimer, or complexes of higher-order. The structure of beta-crystallin oligomers seems to be stabilized through interactions between the N-terminal arms.</text>
</comment>
<name>A0A674PD66_TAKRU</name>
<feature type="compositionally biased region" description="Polar residues" evidence="8">
    <location>
        <begin position="57"/>
        <end position="69"/>
    </location>
</feature>
<feature type="domain" description="Beta/gamma crystallin 'Greek key'" evidence="9">
    <location>
        <begin position="209"/>
        <end position="251"/>
    </location>
</feature>
<dbReference type="Proteomes" id="UP000005226">
    <property type="component" value="Chromosome 19"/>
</dbReference>
<feature type="compositionally biased region" description="Basic and acidic residues" evidence="8">
    <location>
        <begin position="70"/>
        <end position="79"/>
    </location>
</feature>
<dbReference type="GO" id="GO:0002088">
    <property type="term" value="P:lens development in camera-type eye"/>
    <property type="evidence" value="ECO:0007669"/>
    <property type="project" value="TreeGrafter"/>
</dbReference>
<dbReference type="SMART" id="SM00247">
    <property type="entry name" value="XTALbg"/>
    <property type="match status" value="2"/>
</dbReference>
<keyword evidence="11" id="KW-1185">Reference proteome</keyword>
<evidence type="ECO:0000256" key="5">
    <source>
        <dbReference type="ARBA" id="ARBA00022737"/>
    </source>
</evidence>
<reference evidence="10" key="2">
    <citation type="submission" date="2025-08" db="UniProtKB">
        <authorList>
            <consortium name="Ensembl"/>
        </authorList>
    </citation>
    <scope>IDENTIFICATION</scope>
</reference>
<dbReference type="PROSITE" id="PS50915">
    <property type="entry name" value="CRYSTALLIN_BETA_GAMMA"/>
    <property type="match status" value="2"/>
</dbReference>
<evidence type="ECO:0000313" key="11">
    <source>
        <dbReference type="Proteomes" id="UP000005226"/>
    </source>
</evidence>
<gene>
    <name evidence="10" type="primary">LOC101064048</name>
</gene>
<dbReference type="SUPFAM" id="SSF49695">
    <property type="entry name" value="gamma-Crystallin-like"/>
    <property type="match status" value="1"/>
</dbReference>
<evidence type="ECO:0000256" key="4">
    <source>
        <dbReference type="ARBA" id="ARBA00022613"/>
    </source>
</evidence>
<evidence type="ECO:0000313" key="10">
    <source>
        <dbReference type="Ensembl" id="ENSTRUP00000083514.1"/>
    </source>
</evidence>
<evidence type="ECO:0000256" key="8">
    <source>
        <dbReference type="SAM" id="MobiDB-lite"/>
    </source>
</evidence>
<dbReference type="GO" id="GO:0005212">
    <property type="term" value="F:structural constituent of eye lens"/>
    <property type="evidence" value="ECO:0007669"/>
    <property type="project" value="UniProtKB-KW"/>
</dbReference>
<dbReference type="InParanoid" id="A0A674PD66"/>
<dbReference type="PANTHER" id="PTHR11818:SF13">
    <property type="entry name" value="BETA-CRYSTALLIN B3"/>
    <property type="match status" value="1"/>
</dbReference>
<dbReference type="Gene3D" id="2.60.20.10">
    <property type="entry name" value="Crystallins"/>
    <property type="match status" value="2"/>
</dbReference>
<evidence type="ECO:0000256" key="7">
    <source>
        <dbReference type="ARBA" id="ARBA00032629"/>
    </source>
</evidence>
<keyword evidence="4" id="KW-0273">Eye lens protein</keyword>
<comment type="similarity">
    <text evidence="2">Belongs to the beta/gamma-crystallin family.</text>
</comment>
<evidence type="ECO:0000256" key="2">
    <source>
        <dbReference type="ARBA" id="ARBA00009646"/>
    </source>
</evidence>
<dbReference type="Pfam" id="PF00030">
    <property type="entry name" value="Crystall"/>
    <property type="match status" value="2"/>
</dbReference>
<dbReference type="InterPro" id="IPR011024">
    <property type="entry name" value="G_crystallin-like"/>
</dbReference>
<keyword evidence="5" id="KW-0677">Repeat</keyword>
<reference evidence="10" key="3">
    <citation type="submission" date="2025-09" db="UniProtKB">
        <authorList>
            <consortium name="Ensembl"/>
        </authorList>
    </citation>
    <scope>IDENTIFICATION</scope>
</reference>
<evidence type="ECO:0000256" key="6">
    <source>
        <dbReference type="ARBA" id="ARBA00025922"/>
    </source>
</evidence>
<protein>
    <recommendedName>
        <fullName evidence="3">Beta-crystallin B3</fullName>
    </recommendedName>
    <alternativeName>
        <fullName evidence="7">Beta-B3 crystallin</fullName>
    </alternativeName>
</protein>
<dbReference type="InterPro" id="IPR001064">
    <property type="entry name" value="Beta/gamma_crystallin"/>
</dbReference>
<evidence type="ECO:0000256" key="3">
    <source>
        <dbReference type="ARBA" id="ARBA00019518"/>
    </source>
</evidence>
<accession>A0A674PD66</accession>
<dbReference type="PANTHER" id="PTHR11818">
    <property type="entry name" value="BETA/GAMMA CRYSTALLIN"/>
    <property type="match status" value="1"/>
</dbReference>
<reference evidence="10 11" key="1">
    <citation type="journal article" date="2011" name="Genome Biol. Evol.">
        <title>Integration of the genetic map and genome assembly of fugu facilitates insights into distinct features of genome evolution in teleosts and mammals.</title>
        <authorList>
            <person name="Kai W."/>
            <person name="Kikuchi K."/>
            <person name="Tohari S."/>
            <person name="Chew A.K."/>
            <person name="Tay A."/>
            <person name="Fujiwara A."/>
            <person name="Hosoya S."/>
            <person name="Suetake H."/>
            <person name="Naruse K."/>
            <person name="Brenner S."/>
            <person name="Suzuki Y."/>
            <person name="Venkatesh B."/>
        </authorList>
    </citation>
    <scope>NUCLEOTIDE SEQUENCE [LARGE SCALE GENOMIC DNA]</scope>
</reference>
<dbReference type="AlphaFoldDB" id="A0A674PD66"/>
<dbReference type="InterPro" id="IPR050252">
    <property type="entry name" value="Beta/Gamma-Crystallin"/>
</dbReference>
<proteinExistence type="inferred from homology"/>
<dbReference type="GO" id="GO:0007601">
    <property type="term" value="P:visual perception"/>
    <property type="evidence" value="ECO:0007669"/>
    <property type="project" value="TreeGrafter"/>
</dbReference>
<evidence type="ECO:0000259" key="9">
    <source>
        <dbReference type="PROSITE" id="PS50915"/>
    </source>
</evidence>
<dbReference type="FunCoup" id="A0A674PD66">
    <property type="interactions" value="701"/>
</dbReference>
<dbReference type="Ensembl" id="ENSTRUT00000080980.1">
    <property type="protein sequence ID" value="ENSTRUP00000083514.1"/>
    <property type="gene ID" value="ENSTRUG00000015706.3"/>
</dbReference>
<dbReference type="GeneTree" id="ENSGT00940000158425"/>
<evidence type="ECO:0000256" key="1">
    <source>
        <dbReference type="ARBA" id="ARBA00003689"/>
    </source>
</evidence>
<comment type="function">
    <text evidence="1">Crystallins are the dominant structural components of the vertebrate eye lens.</text>
</comment>
<feature type="domain" description="Beta/gamma crystallin 'Greek key'" evidence="9">
    <location>
        <begin position="118"/>
        <end position="162"/>
    </location>
</feature>
<dbReference type="PRINTS" id="PR01367">
    <property type="entry name" value="BGCRYSTALLIN"/>
</dbReference>
<sequence length="292" mass="33734">MGRAGHRLPVCQQQRGKPIEKQCDGHNGCDRLAASTVFLLLWPEINHKYPHSPPPTTRQASIHTPTHTPSHPDGKEKEEGRRVCLFENFRGKKVQLSGECKDVLEKAQRVGSVIVESGPWVGFEHPGYVGEQYVLEKGEYPRWSTWTNCQRNYNMSSFRPLKDSSEHKLHLFENEGYEGRKMEIVDDDVPSLWAYGFQDRVASAKVINGTWVGYMYPGYRGCQYVFEHGEFKHWNNWGATAPLIQSVRRVRDMQWHKRGFLTATKNIYAKYQTNGMKCQKCHNFPKPHISIK</sequence>
<organism evidence="10 11">
    <name type="scientific">Takifugu rubripes</name>
    <name type="common">Japanese pufferfish</name>
    <name type="synonym">Fugu rubripes</name>
    <dbReference type="NCBI Taxonomy" id="31033"/>
    <lineage>
        <taxon>Eukaryota</taxon>
        <taxon>Metazoa</taxon>
        <taxon>Chordata</taxon>
        <taxon>Craniata</taxon>
        <taxon>Vertebrata</taxon>
        <taxon>Euteleostomi</taxon>
        <taxon>Actinopterygii</taxon>
        <taxon>Neopterygii</taxon>
        <taxon>Teleostei</taxon>
        <taxon>Neoteleostei</taxon>
        <taxon>Acanthomorphata</taxon>
        <taxon>Eupercaria</taxon>
        <taxon>Tetraodontiformes</taxon>
        <taxon>Tetradontoidea</taxon>
        <taxon>Tetraodontidae</taxon>
        <taxon>Takifugu</taxon>
    </lineage>
</organism>